<sequence>MKRYIRAKGESIITSQVSFFLEFKGPKSGFGNKRKAGLPKMCVVSDSQRSKSQESDGVPSSTDGKASSFPDSSALDDGKILVTSYDDIRSVLPYKQSNDSAMILISDEAIRAQTGTDHEPKEDNPNKTRCPRVPLDENEEANRQENIKTSRKAVPLDSQAKYSRSTLPEPTSELCAVRQQARHPPTSFSMSRRLARSLSGDRLHSPALVN</sequence>
<feature type="region of interest" description="Disordered" evidence="1">
    <location>
        <begin position="28"/>
        <end position="76"/>
    </location>
</feature>
<accession>A0A9Q3B960</accession>
<comment type="caution">
    <text evidence="2">The sequence shown here is derived from an EMBL/GenBank/DDBJ whole genome shotgun (WGS) entry which is preliminary data.</text>
</comment>
<protein>
    <submittedName>
        <fullName evidence="2">Uncharacterized protein</fullName>
    </submittedName>
</protein>
<feature type="compositionally biased region" description="Polar residues" evidence="1">
    <location>
        <begin position="160"/>
        <end position="169"/>
    </location>
</feature>
<reference evidence="2" key="1">
    <citation type="submission" date="2021-03" db="EMBL/GenBank/DDBJ databases">
        <title>Draft genome sequence of rust myrtle Austropuccinia psidii MF-1, a brazilian biotype.</title>
        <authorList>
            <person name="Quecine M.C."/>
            <person name="Pachon D.M.R."/>
            <person name="Bonatelli M.L."/>
            <person name="Correr F.H."/>
            <person name="Franceschini L.M."/>
            <person name="Leite T.F."/>
            <person name="Margarido G.R.A."/>
            <person name="Almeida C.A."/>
            <person name="Ferrarezi J.A."/>
            <person name="Labate C.A."/>
        </authorList>
    </citation>
    <scope>NUCLEOTIDE SEQUENCE</scope>
    <source>
        <strain evidence="2">MF-1</strain>
    </source>
</reference>
<dbReference type="AlphaFoldDB" id="A0A9Q3B960"/>
<dbReference type="Proteomes" id="UP000765509">
    <property type="component" value="Unassembled WGS sequence"/>
</dbReference>
<feature type="compositionally biased region" description="Polar residues" evidence="1">
    <location>
        <begin position="58"/>
        <end position="71"/>
    </location>
</feature>
<name>A0A9Q3B960_9BASI</name>
<organism evidence="2 3">
    <name type="scientific">Austropuccinia psidii MF-1</name>
    <dbReference type="NCBI Taxonomy" id="1389203"/>
    <lineage>
        <taxon>Eukaryota</taxon>
        <taxon>Fungi</taxon>
        <taxon>Dikarya</taxon>
        <taxon>Basidiomycota</taxon>
        <taxon>Pucciniomycotina</taxon>
        <taxon>Pucciniomycetes</taxon>
        <taxon>Pucciniales</taxon>
        <taxon>Sphaerophragmiaceae</taxon>
        <taxon>Austropuccinia</taxon>
    </lineage>
</organism>
<feature type="compositionally biased region" description="Basic and acidic residues" evidence="1">
    <location>
        <begin position="116"/>
        <end position="126"/>
    </location>
</feature>
<evidence type="ECO:0000256" key="1">
    <source>
        <dbReference type="SAM" id="MobiDB-lite"/>
    </source>
</evidence>
<gene>
    <name evidence="2" type="ORF">O181_000595</name>
</gene>
<proteinExistence type="predicted"/>
<keyword evidence="3" id="KW-1185">Reference proteome</keyword>
<dbReference type="EMBL" id="AVOT02000071">
    <property type="protein sequence ID" value="MBW0460880.1"/>
    <property type="molecule type" value="Genomic_DNA"/>
</dbReference>
<evidence type="ECO:0000313" key="3">
    <source>
        <dbReference type="Proteomes" id="UP000765509"/>
    </source>
</evidence>
<evidence type="ECO:0000313" key="2">
    <source>
        <dbReference type="EMBL" id="MBW0460880.1"/>
    </source>
</evidence>
<feature type="region of interest" description="Disordered" evidence="1">
    <location>
        <begin position="114"/>
        <end position="210"/>
    </location>
</feature>